<dbReference type="EC" id="2.7.11.1" evidence="2"/>
<dbReference type="Proteomes" id="UP000515146">
    <property type="component" value="Unplaced"/>
</dbReference>
<dbReference type="AlphaFoldDB" id="A0A6P6XXS5"/>
<evidence type="ECO:0000313" key="13">
    <source>
        <dbReference type="Proteomes" id="UP000515146"/>
    </source>
</evidence>
<dbReference type="KEGG" id="dpte:113792438"/>
<comment type="catalytic activity">
    <reaction evidence="9">
        <text>L-seryl-[protein] + ATP = O-phospho-L-seryl-[protein] + ADP + H(+)</text>
        <dbReference type="Rhea" id="RHEA:17989"/>
        <dbReference type="Rhea" id="RHEA-COMP:9863"/>
        <dbReference type="Rhea" id="RHEA-COMP:11604"/>
        <dbReference type="ChEBI" id="CHEBI:15378"/>
        <dbReference type="ChEBI" id="CHEBI:29999"/>
        <dbReference type="ChEBI" id="CHEBI:30616"/>
        <dbReference type="ChEBI" id="CHEBI:83421"/>
        <dbReference type="ChEBI" id="CHEBI:456216"/>
        <dbReference type="EC" id="2.7.11.1"/>
    </reaction>
</comment>
<dbReference type="GO" id="GO:0005524">
    <property type="term" value="F:ATP binding"/>
    <property type="evidence" value="ECO:0007669"/>
    <property type="project" value="UniProtKB-UniRule"/>
</dbReference>
<comment type="catalytic activity">
    <reaction evidence="8">
        <text>L-threonyl-[protein] + ATP = O-phospho-L-threonyl-[protein] + ADP + H(+)</text>
        <dbReference type="Rhea" id="RHEA:46608"/>
        <dbReference type="Rhea" id="RHEA-COMP:11060"/>
        <dbReference type="Rhea" id="RHEA-COMP:11605"/>
        <dbReference type="ChEBI" id="CHEBI:15378"/>
        <dbReference type="ChEBI" id="CHEBI:30013"/>
        <dbReference type="ChEBI" id="CHEBI:30616"/>
        <dbReference type="ChEBI" id="CHEBI:61977"/>
        <dbReference type="ChEBI" id="CHEBI:456216"/>
        <dbReference type="EC" id="2.7.11.1"/>
    </reaction>
</comment>
<evidence type="ECO:0000313" key="14">
    <source>
        <dbReference type="RefSeq" id="XP_027198127.1"/>
    </source>
</evidence>
<keyword evidence="13" id="KW-1185">Reference proteome</keyword>
<dbReference type="FunCoup" id="A0A6P6XXS5">
    <property type="interactions" value="1244"/>
</dbReference>
<evidence type="ECO:0000256" key="11">
    <source>
        <dbReference type="SAM" id="MobiDB-lite"/>
    </source>
</evidence>
<feature type="binding site" evidence="10">
    <location>
        <position position="38"/>
    </location>
    <ligand>
        <name>ATP</name>
        <dbReference type="ChEBI" id="CHEBI:30616"/>
    </ligand>
</feature>
<dbReference type="PROSITE" id="PS00108">
    <property type="entry name" value="PROTEIN_KINASE_ST"/>
    <property type="match status" value="1"/>
</dbReference>
<dbReference type="Pfam" id="PF00069">
    <property type="entry name" value="Pkinase"/>
    <property type="match status" value="1"/>
</dbReference>
<dbReference type="GO" id="GO:0005737">
    <property type="term" value="C:cytoplasm"/>
    <property type="evidence" value="ECO:0007669"/>
    <property type="project" value="TreeGrafter"/>
</dbReference>
<dbReference type="PANTHER" id="PTHR24346">
    <property type="entry name" value="MAP/MICROTUBULE AFFINITY-REGULATING KINASE"/>
    <property type="match status" value="1"/>
</dbReference>
<dbReference type="InterPro" id="IPR011009">
    <property type="entry name" value="Kinase-like_dom_sf"/>
</dbReference>
<keyword evidence="6" id="KW-0418">Kinase</keyword>
<dbReference type="FunFam" id="1.10.510.10:FF:000301">
    <property type="entry name" value="Serine/threonine-protein kinase Chk1"/>
    <property type="match status" value="1"/>
</dbReference>
<dbReference type="RefSeq" id="XP_027198127.1">
    <property type="nucleotide sequence ID" value="XM_027342326.1"/>
</dbReference>
<feature type="compositionally biased region" description="Acidic residues" evidence="11">
    <location>
        <begin position="330"/>
        <end position="343"/>
    </location>
</feature>
<dbReference type="SMART" id="SM00220">
    <property type="entry name" value="S_TKc"/>
    <property type="match status" value="1"/>
</dbReference>
<feature type="domain" description="Protein kinase" evidence="12">
    <location>
        <begin position="9"/>
        <end position="269"/>
    </location>
</feature>
<evidence type="ECO:0000256" key="10">
    <source>
        <dbReference type="PROSITE-ProRule" id="PRU10141"/>
    </source>
</evidence>
<evidence type="ECO:0000256" key="6">
    <source>
        <dbReference type="ARBA" id="ARBA00022777"/>
    </source>
</evidence>
<feature type="region of interest" description="Disordered" evidence="11">
    <location>
        <begin position="288"/>
        <end position="307"/>
    </location>
</feature>
<gene>
    <name evidence="14" type="primary">LOC113792438</name>
</gene>
<name>A0A6P6XXS5_DERPT</name>
<accession>A0A6P6XXS5</accession>
<evidence type="ECO:0000256" key="4">
    <source>
        <dbReference type="ARBA" id="ARBA00022679"/>
    </source>
</evidence>
<dbReference type="PROSITE" id="PS50011">
    <property type="entry name" value="PROTEIN_KINASE_DOM"/>
    <property type="match status" value="1"/>
</dbReference>
<keyword evidence="5 10" id="KW-0547">Nucleotide-binding</keyword>
<dbReference type="SUPFAM" id="SSF56112">
    <property type="entry name" value="Protein kinase-like (PK-like)"/>
    <property type="match status" value="1"/>
</dbReference>
<dbReference type="OMA" id="TEFVKGW"/>
<dbReference type="Gene3D" id="1.10.510.10">
    <property type="entry name" value="Transferase(Phosphotransferase) domain 1"/>
    <property type="match status" value="1"/>
</dbReference>
<dbReference type="PROSITE" id="PS00107">
    <property type="entry name" value="PROTEIN_KINASE_ATP"/>
    <property type="match status" value="1"/>
</dbReference>
<dbReference type="GO" id="GO:0004674">
    <property type="term" value="F:protein serine/threonine kinase activity"/>
    <property type="evidence" value="ECO:0007669"/>
    <property type="project" value="UniProtKB-KW"/>
</dbReference>
<evidence type="ECO:0000256" key="8">
    <source>
        <dbReference type="ARBA" id="ARBA00047899"/>
    </source>
</evidence>
<organism evidence="13 14">
    <name type="scientific">Dermatophagoides pteronyssinus</name>
    <name type="common">European house dust mite</name>
    <dbReference type="NCBI Taxonomy" id="6956"/>
    <lineage>
        <taxon>Eukaryota</taxon>
        <taxon>Metazoa</taxon>
        <taxon>Ecdysozoa</taxon>
        <taxon>Arthropoda</taxon>
        <taxon>Chelicerata</taxon>
        <taxon>Arachnida</taxon>
        <taxon>Acari</taxon>
        <taxon>Acariformes</taxon>
        <taxon>Sarcoptiformes</taxon>
        <taxon>Astigmata</taxon>
        <taxon>Psoroptidia</taxon>
        <taxon>Analgoidea</taxon>
        <taxon>Pyroglyphidae</taxon>
        <taxon>Dermatophagoidinae</taxon>
        <taxon>Dermatophagoides</taxon>
    </lineage>
</organism>
<reference evidence="14" key="1">
    <citation type="submission" date="2025-08" db="UniProtKB">
        <authorList>
            <consortium name="RefSeq"/>
        </authorList>
    </citation>
    <scope>IDENTIFICATION</scope>
    <source>
        <strain evidence="14">Airmid</strain>
    </source>
</reference>
<dbReference type="InterPro" id="IPR008271">
    <property type="entry name" value="Ser/Thr_kinase_AS"/>
</dbReference>
<evidence type="ECO:0000256" key="7">
    <source>
        <dbReference type="ARBA" id="ARBA00022840"/>
    </source>
</evidence>
<evidence type="ECO:0000256" key="5">
    <source>
        <dbReference type="ARBA" id="ARBA00022741"/>
    </source>
</evidence>
<sequence>MATEFVKGWILLDTLGEGRFGEVKLLMNKDSRDMVAVKVLTIKNSEQDKQIRKEICIHKNLRHENIINFYGQRRDDESKIEYIFLEYAQNGELFEHIEPDYGMERIKAAKIFIQLLNGVEYLHQRGIVHRDLKPENLLLDKNMVLKIADFGMATLFRHNGKERLLTQMCGSIPYIAPEVLRNDPHHAEPLDIWSCGIILVAILTGELPWLEAMEKNQHYRQWINSHYNLHLNPWQKIDTIDIALLRTILEPNPAKRSNIERIRSHRSYLNLKNLIDNDKNLVRKSSFPHKRSSNVDNGGGGFASQPQPKLAASQAVMMIGNSKRRTNQTNDDDDDDCDQENINDDCGGGWTTTSFSQPNRIQDMFLSTQTQMELGFGGGISQGGITPPEMTLYFRIVRRMTRFMSIKNFSQTIKTLEQAFDDLRWSWKQQTIGLYKIQILSNQRNRIPLIFRSSVNDLSTGKILVDFRLAKGDGIEFKRQFLLIKNLLKPIIQSYGQNILNDDDDDENDIF</sequence>
<dbReference type="OrthoDB" id="539158at2759"/>
<evidence type="ECO:0000256" key="3">
    <source>
        <dbReference type="ARBA" id="ARBA00022527"/>
    </source>
</evidence>
<comment type="similarity">
    <text evidence="1">Belongs to the protein kinase superfamily. CAMK Ser/Thr protein kinase family. NIM1 subfamily.</text>
</comment>
<dbReference type="InterPro" id="IPR000719">
    <property type="entry name" value="Prot_kinase_dom"/>
</dbReference>
<keyword evidence="7 10" id="KW-0067">ATP-binding</keyword>
<proteinExistence type="inferred from homology"/>
<dbReference type="GO" id="GO:0035556">
    <property type="term" value="P:intracellular signal transduction"/>
    <property type="evidence" value="ECO:0007669"/>
    <property type="project" value="TreeGrafter"/>
</dbReference>
<dbReference type="InterPro" id="IPR017441">
    <property type="entry name" value="Protein_kinase_ATP_BS"/>
</dbReference>
<evidence type="ECO:0000259" key="12">
    <source>
        <dbReference type="PROSITE" id="PS50011"/>
    </source>
</evidence>
<evidence type="ECO:0000256" key="2">
    <source>
        <dbReference type="ARBA" id="ARBA00012513"/>
    </source>
</evidence>
<dbReference type="Gene3D" id="3.30.310.80">
    <property type="entry name" value="Kinase associated domain 1, KA1"/>
    <property type="match status" value="1"/>
</dbReference>
<evidence type="ECO:0000256" key="9">
    <source>
        <dbReference type="ARBA" id="ARBA00048679"/>
    </source>
</evidence>
<keyword evidence="4" id="KW-0808">Transferase</keyword>
<keyword evidence="3" id="KW-0723">Serine/threonine-protein kinase</keyword>
<evidence type="ECO:0000256" key="1">
    <source>
        <dbReference type="ARBA" id="ARBA00010791"/>
    </source>
</evidence>
<protein>
    <recommendedName>
        <fullName evidence="2">non-specific serine/threonine protein kinase</fullName>
        <ecNumber evidence="2">2.7.11.1</ecNumber>
    </recommendedName>
</protein>
<dbReference type="PANTHER" id="PTHR24346:SF107">
    <property type="entry name" value="SERINE_THREONINE-PROTEIN KINASE CHK1"/>
    <property type="match status" value="1"/>
</dbReference>
<dbReference type="FunFam" id="3.30.200.20:FF:000042">
    <property type="entry name" value="Aurora kinase A"/>
    <property type="match status" value="1"/>
</dbReference>
<feature type="region of interest" description="Disordered" evidence="11">
    <location>
        <begin position="322"/>
        <end position="343"/>
    </location>
</feature>
<dbReference type="InParanoid" id="A0A6P6XXS5"/>